<sequence>MHKSAPEVIPDAERELVIERVAAVDVAKASGKVCVRLPGKSGRRLSKVWDVPARTGATTELGEQLIGQCVQKVTVESTSDYWRIWYYLLEAAGLSVQLVNAREVKNVPGRPKTDKRFHHRLIPLVLPAAGGADGPLLLATRLCARAAPRTPAGPDELTPAQGSTDIALRRDISGSAPPLSIDEAAGLVSGDSTAHTLAPSKRLLTPRSARRVSTTNRGLLPGARVPTGTGLPPASPVQLSGRNITQTLRAAGPTLRNAPTADRMEAMTHHDSGCPR</sequence>
<reference evidence="2 3" key="1">
    <citation type="journal article" date="2019" name="Emerg. Microbes Infect.">
        <title>Comprehensive subspecies identification of 175 nontuberculous mycobacteria species based on 7547 genomic profiles.</title>
        <authorList>
            <person name="Matsumoto Y."/>
            <person name="Kinjo T."/>
            <person name="Motooka D."/>
            <person name="Nabeya D."/>
            <person name="Jung N."/>
            <person name="Uechi K."/>
            <person name="Horii T."/>
            <person name="Iida T."/>
            <person name="Fujita J."/>
            <person name="Nakamura S."/>
        </authorList>
    </citation>
    <scope>NUCLEOTIDE SEQUENCE [LARGE SCALE GENOMIC DNA]</scope>
    <source>
        <strain evidence="2 3">JCM 14233</strain>
    </source>
</reference>
<accession>A0A7I7MXC8</accession>
<gene>
    <name evidence="2" type="ORF">MSHI_37250</name>
</gene>
<evidence type="ECO:0008006" key="4">
    <source>
        <dbReference type="Google" id="ProtNLM"/>
    </source>
</evidence>
<evidence type="ECO:0000256" key="1">
    <source>
        <dbReference type="SAM" id="MobiDB-lite"/>
    </source>
</evidence>
<name>A0A7I7MXC8_9MYCO</name>
<evidence type="ECO:0000313" key="2">
    <source>
        <dbReference type="EMBL" id="BBX75819.1"/>
    </source>
</evidence>
<dbReference type="AlphaFoldDB" id="A0A7I7MXC8"/>
<proteinExistence type="predicted"/>
<feature type="region of interest" description="Disordered" evidence="1">
    <location>
        <begin position="209"/>
        <end position="234"/>
    </location>
</feature>
<keyword evidence="3" id="KW-1185">Reference proteome</keyword>
<dbReference type="KEGG" id="mshj:MSHI_37250"/>
<dbReference type="Proteomes" id="UP000467236">
    <property type="component" value="Chromosome"/>
</dbReference>
<dbReference type="EMBL" id="AP022575">
    <property type="protein sequence ID" value="BBX75819.1"/>
    <property type="molecule type" value="Genomic_DNA"/>
</dbReference>
<protein>
    <recommendedName>
        <fullName evidence="4">Transposase</fullName>
    </recommendedName>
</protein>
<evidence type="ECO:0000313" key="3">
    <source>
        <dbReference type="Proteomes" id="UP000467236"/>
    </source>
</evidence>
<organism evidence="2 3">
    <name type="scientific">Mycobacterium shinjukuense</name>
    <dbReference type="NCBI Taxonomy" id="398694"/>
    <lineage>
        <taxon>Bacteria</taxon>
        <taxon>Bacillati</taxon>
        <taxon>Actinomycetota</taxon>
        <taxon>Actinomycetes</taxon>
        <taxon>Mycobacteriales</taxon>
        <taxon>Mycobacteriaceae</taxon>
        <taxon>Mycobacterium</taxon>
    </lineage>
</organism>